<feature type="region of interest" description="Disordered" evidence="1">
    <location>
        <begin position="1"/>
        <end position="37"/>
    </location>
</feature>
<evidence type="ECO:0000256" key="1">
    <source>
        <dbReference type="SAM" id="MobiDB-lite"/>
    </source>
</evidence>
<organism evidence="2 3">
    <name type="scientific">Scomber scombrus</name>
    <name type="common">Atlantic mackerel</name>
    <name type="synonym">Scomber vernalis</name>
    <dbReference type="NCBI Taxonomy" id="13677"/>
    <lineage>
        <taxon>Eukaryota</taxon>
        <taxon>Metazoa</taxon>
        <taxon>Chordata</taxon>
        <taxon>Craniata</taxon>
        <taxon>Vertebrata</taxon>
        <taxon>Euteleostomi</taxon>
        <taxon>Actinopterygii</taxon>
        <taxon>Neopterygii</taxon>
        <taxon>Teleostei</taxon>
        <taxon>Neoteleostei</taxon>
        <taxon>Acanthomorphata</taxon>
        <taxon>Pelagiaria</taxon>
        <taxon>Scombriformes</taxon>
        <taxon>Scombridae</taxon>
        <taxon>Scomber</taxon>
    </lineage>
</organism>
<accession>A0AAV1QES6</accession>
<dbReference type="AlphaFoldDB" id="A0AAV1QES6"/>
<sequence>GSEVRGQRSGGFGGSPIMHCSRDDDDDDDDAAGGGRTFCPFLRLICIERRTDDVTMETL</sequence>
<dbReference type="Proteomes" id="UP001314229">
    <property type="component" value="Unassembled WGS sequence"/>
</dbReference>
<dbReference type="EMBL" id="CAWUFR010001100">
    <property type="protein sequence ID" value="CAK6982761.1"/>
    <property type="molecule type" value="Genomic_DNA"/>
</dbReference>
<evidence type="ECO:0000313" key="3">
    <source>
        <dbReference type="Proteomes" id="UP001314229"/>
    </source>
</evidence>
<feature type="non-terminal residue" evidence="2">
    <location>
        <position position="1"/>
    </location>
</feature>
<evidence type="ECO:0000313" key="2">
    <source>
        <dbReference type="EMBL" id="CAK6982761.1"/>
    </source>
</evidence>
<protein>
    <submittedName>
        <fullName evidence="2">Uncharacterized protein</fullName>
    </submittedName>
</protein>
<comment type="caution">
    <text evidence="2">The sequence shown here is derived from an EMBL/GenBank/DDBJ whole genome shotgun (WGS) entry which is preliminary data.</text>
</comment>
<keyword evidence="3" id="KW-1185">Reference proteome</keyword>
<reference evidence="2 3" key="1">
    <citation type="submission" date="2024-01" db="EMBL/GenBank/DDBJ databases">
        <authorList>
            <person name="Alioto T."/>
            <person name="Alioto T."/>
            <person name="Gomez Garrido J."/>
        </authorList>
    </citation>
    <scope>NUCLEOTIDE SEQUENCE [LARGE SCALE GENOMIC DNA]</scope>
</reference>
<proteinExistence type="predicted"/>
<gene>
    <name evidence="2" type="ORF">FSCOSCO3_A015145</name>
</gene>
<name>A0AAV1QES6_SCOSC</name>